<evidence type="ECO:0000256" key="4">
    <source>
        <dbReference type="ARBA" id="ARBA00012568"/>
    </source>
</evidence>
<comment type="subcellular location">
    <subcellularLocation>
        <location evidence="2">Cytoplasm</location>
    </subcellularLocation>
</comment>
<dbReference type="AlphaFoldDB" id="A0A1M6QY70"/>
<dbReference type="STRING" id="228958.SAMN04488007_2528"/>
<evidence type="ECO:0000256" key="8">
    <source>
        <dbReference type="ARBA" id="ARBA00022670"/>
    </source>
</evidence>
<protein>
    <recommendedName>
        <fullName evidence="5">Proline iminopeptidase</fullName>
        <ecNumber evidence="4">3.4.11.5</ecNumber>
    </recommendedName>
    <alternativeName>
        <fullName evidence="10">Prolyl aminopeptidase</fullName>
    </alternativeName>
</protein>
<dbReference type="OrthoDB" id="9796770at2"/>
<name>A0A1M6QY70_9FLAO</name>
<evidence type="ECO:0000256" key="6">
    <source>
        <dbReference type="ARBA" id="ARBA00022438"/>
    </source>
</evidence>
<gene>
    <name evidence="12" type="ORF">SAMN04488007_2528</name>
</gene>
<dbReference type="PANTHER" id="PTHR43722">
    <property type="entry name" value="PROLINE IMINOPEPTIDASE"/>
    <property type="match status" value="1"/>
</dbReference>
<dbReference type="SUPFAM" id="SSF53474">
    <property type="entry name" value="alpha/beta-Hydrolases"/>
    <property type="match status" value="1"/>
</dbReference>
<evidence type="ECO:0000256" key="2">
    <source>
        <dbReference type="ARBA" id="ARBA00004496"/>
    </source>
</evidence>
<dbReference type="InterPro" id="IPR002410">
    <property type="entry name" value="Peptidase_S33"/>
</dbReference>
<keyword evidence="8" id="KW-0645">Protease</keyword>
<feature type="domain" description="AB hydrolase-1" evidence="11">
    <location>
        <begin position="49"/>
        <end position="326"/>
    </location>
</feature>
<keyword evidence="7" id="KW-0963">Cytoplasm</keyword>
<dbReference type="GO" id="GO:0004177">
    <property type="term" value="F:aminopeptidase activity"/>
    <property type="evidence" value="ECO:0007669"/>
    <property type="project" value="UniProtKB-KW"/>
</dbReference>
<sequence length="346" mass="39409">MHLKSSIFIFFICITHVSIGQNKIAEEKFINIGGIEQWVTIKGDDSENPIILIIHGGPGSTMSHYKDGVYAEWLKEFTIVHWDQPGAGKTFGKNCPKDINEEFYLNTPLTVNEMVNDGISVTQYLLKRLNKKKVILIGTSWGSILATEMAQKNPDLYHAYIGHAQFVNFPDNIKNAYLEVKKIAERNDDKVVMDKLNNLGEPPYIKAKTYGQLLRVIKQYERENATPAPSSWGKVAAEYENNEDSRDRYNGDDYSFLNLVGDENIGIKSMVSDINFEQTAIVFRLPVFMIQGKHDILCSAELNKPYFEKIRAPRKEYFTVSNAAHGFNEAIIDKQYEIVKALRVQN</sequence>
<evidence type="ECO:0000256" key="1">
    <source>
        <dbReference type="ARBA" id="ARBA00001585"/>
    </source>
</evidence>
<evidence type="ECO:0000256" key="9">
    <source>
        <dbReference type="ARBA" id="ARBA00022801"/>
    </source>
</evidence>
<proteinExistence type="inferred from homology"/>
<dbReference type="PANTHER" id="PTHR43722:SF1">
    <property type="entry name" value="PROLINE IMINOPEPTIDASE"/>
    <property type="match status" value="1"/>
</dbReference>
<keyword evidence="9" id="KW-0378">Hydrolase</keyword>
<dbReference type="PRINTS" id="PR00793">
    <property type="entry name" value="PROAMNOPTASE"/>
</dbReference>
<dbReference type="InterPro" id="IPR005944">
    <property type="entry name" value="Pro_iminopeptidase"/>
</dbReference>
<evidence type="ECO:0000256" key="7">
    <source>
        <dbReference type="ARBA" id="ARBA00022490"/>
    </source>
</evidence>
<comment type="similarity">
    <text evidence="3">Belongs to the peptidase S33 family.</text>
</comment>
<accession>A0A1M6QY70</accession>
<dbReference type="EC" id="3.4.11.5" evidence="4"/>
<dbReference type="EMBL" id="FQZX01000002">
    <property type="protein sequence ID" value="SHK25100.1"/>
    <property type="molecule type" value="Genomic_DNA"/>
</dbReference>
<reference evidence="13" key="1">
    <citation type="submission" date="2016-11" db="EMBL/GenBank/DDBJ databases">
        <authorList>
            <person name="Varghese N."/>
            <person name="Submissions S."/>
        </authorList>
    </citation>
    <scope>NUCLEOTIDE SEQUENCE [LARGE SCALE GENOMIC DNA]</scope>
    <source>
        <strain evidence="13">DSM 16478</strain>
    </source>
</reference>
<dbReference type="Pfam" id="PF00561">
    <property type="entry name" value="Abhydrolase_1"/>
    <property type="match status" value="1"/>
</dbReference>
<keyword evidence="13" id="KW-1185">Reference proteome</keyword>
<dbReference type="GO" id="GO:0005737">
    <property type="term" value="C:cytoplasm"/>
    <property type="evidence" value="ECO:0007669"/>
    <property type="project" value="UniProtKB-SubCell"/>
</dbReference>
<dbReference type="InterPro" id="IPR000073">
    <property type="entry name" value="AB_hydrolase_1"/>
</dbReference>
<evidence type="ECO:0000259" key="11">
    <source>
        <dbReference type="Pfam" id="PF00561"/>
    </source>
</evidence>
<dbReference type="Gene3D" id="3.40.50.1820">
    <property type="entry name" value="alpha/beta hydrolase"/>
    <property type="match status" value="1"/>
</dbReference>
<organism evidence="12 13">
    <name type="scientific">Maribacter aquivivus</name>
    <dbReference type="NCBI Taxonomy" id="228958"/>
    <lineage>
        <taxon>Bacteria</taxon>
        <taxon>Pseudomonadati</taxon>
        <taxon>Bacteroidota</taxon>
        <taxon>Flavobacteriia</taxon>
        <taxon>Flavobacteriales</taxon>
        <taxon>Flavobacteriaceae</taxon>
        <taxon>Maribacter</taxon>
    </lineage>
</organism>
<dbReference type="GO" id="GO:0006508">
    <property type="term" value="P:proteolysis"/>
    <property type="evidence" value="ECO:0007669"/>
    <property type="project" value="UniProtKB-KW"/>
</dbReference>
<evidence type="ECO:0000256" key="10">
    <source>
        <dbReference type="ARBA" id="ARBA00029605"/>
    </source>
</evidence>
<dbReference type="RefSeq" id="WP_073244670.1">
    <property type="nucleotide sequence ID" value="NZ_FQZX01000002.1"/>
</dbReference>
<dbReference type="Proteomes" id="UP000184314">
    <property type="component" value="Unassembled WGS sequence"/>
</dbReference>
<dbReference type="InterPro" id="IPR029058">
    <property type="entry name" value="AB_hydrolase_fold"/>
</dbReference>
<evidence type="ECO:0000256" key="3">
    <source>
        <dbReference type="ARBA" id="ARBA00010088"/>
    </source>
</evidence>
<evidence type="ECO:0000256" key="5">
    <source>
        <dbReference type="ARBA" id="ARBA00021843"/>
    </source>
</evidence>
<comment type="catalytic activity">
    <reaction evidence="1">
        <text>Release of N-terminal proline from a peptide.</text>
        <dbReference type="EC" id="3.4.11.5"/>
    </reaction>
</comment>
<keyword evidence="6" id="KW-0031">Aminopeptidase</keyword>
<evidence type="ECO:0000313" key="13">
    <source>
        <dbReference type="Proteomes" id="UP000184314"/>
    </source>
</evidence>
<evidence type="ECO:0000313" key="12">
    <source>
        <dbReference type="EMBL" id="SHK25100.1"/>
    </source>
</evidence>